<comment type="caution">
    <text evidence="2">The sequence shown here is derived from an EMBL/GenBank/DDBJ whole genome shotgun (WGS) entry which is preliminary data.</text>
</comment>
<feature type="transmembrane region" description="Helical" evidence="1">
    <location>
        <begin position="26"/>
        <end position="46"/>
    </location>
</feature>
<evidence type="ECO:0000256" key="1">
    <source>
        <dbReference type="SAM" id="Phobius"/>
    </source>
</evidence>
<name>A0ABQ2A4C9_9BACT</name>
<feature type="transmembrane region" description="Helical" evidence="1">
    <location>
        <begin position="208"/>
        <end position="228"/>
    </location>
</feature>
<feature type="transmembrane region" description="Helical" evidence="1">
    <location>
        <begin position="399"/>
        <end position="417"/>
    </location>
</feature>
<organism evidence="2 3">
    <name type="scientific">Hymenobacter frigidus</name>
    <dbReference type="NCBI Taxonomy" id="1524095"/>
    <lineage>
        <taxon>Bacteria</taxon>
        <taxon>Pseudomonadati</taxon>
        <taxon>Bacteroidota</taxon>
        <taxon>Cytophagia</taxon>
        <taxon>Cytophagales</taxon>
        <taxon>Hymenobacteraceae</taxon>
        <taxon>Hymenobacter</taxon>
    </lineage>
</organism>
<feature type="transmembrane region" description="Helical" evidence="1">
    <location>
        <begin position="175"/>
        <end position="201"/>
    </location>
</feature>
<dbReference type="RefSeq" id="WP_229748874.1">
    <property type="nucleotide sequence ID" value="NZ_BMGY01000011.1"/>
</dbReference>
<accession>A0ABQ2A4C9</accession>
<keyword evidence="1" id="KW-1133">Transmembrane helix</keyword>
<feature type="transmembrane region" description="Helical" evidence="1">
    <location>
        <begin position="82"/>
        <end position="108"/>
    </location>
</feature>
<keyword evidence="3" id="KW-1185">Reference proteome</keyword>
<evidence type="ECO:0000313" key="2">
    <source>
        <dbReference type="EMBL" id="GGH84163.1"/>
    </source>
</evidence>
<keyword evidence="1" id="KW-0472">Membrane</keyword>
<gene>
    <name evidence="2" type="ORF">GCM10011495_15440</name>
</gene>
<evidence type="ECO:0000313" key="3">
    <source>
        <dbReference type="Proteomes" id="UP000637774"/>
    </source>
</evidence>
<feature type="transmembrane region" description="Helical" evidence="1">
    <location>
        <begin position="248"/>
        <end position="266"/>
    </location>
</feature>
<feature type="transmembrane region" description="Helical" evidence="1">
    <location>
        <begin position="429"/>
        <end position="451"/>
    </location>
</feature>
<dbReference type="EMBL" id="BMGY01000011">
    <property type="protein sequence ID" value="GGH84163.1"/>
    <property type="molecule type" value="Genomic_DNA"/>
</dbReference>
<feature type="transmembrane region" description="Helical" evidence="1">
    <location>
        <begin position="278"/>
        <end position="304"/>
    </location>
</feature>
<evidence type="ECO:0008006" key="4">
    <source>
        <dbReference type="Google" id="ProtNLM"/>
    </source>
</evidence>
<protein>
    <recommendedName>
        <fullName evidence="4">YfhO family protein</fullName>
    </recommendedName>
</protein>
<feature type="transmembrane region" description="Helical" evidence="1">
    <location>
        <begin position="361"/>
        <end position="387"/>
    </location>
</feature>
<proteinExistence type="predicted"/>
<feature type="transmembrane region" description="Helical" evidence="1">
    <location>
        <begin position="310"/>
        <end position="333"/>
    </location>
</feature>
<feature type="transmembrane region" description="Helical" evidence="1">
    <location>
        <begin position="457"/>
        <end position="478"/>
    </location>
</feature>
<sequence>MVTLLTAYGVGHAGLRLGRMVPADRFFALFLSLLTGLTIGVVGYALLKTRGVTVLLPLPLLLLGVLLALRRATGPVESEQKIIPVSILSPLALLLPLGLAIFAVRYLLLYDVTSEFLLTPFQDYVYYGRLTQPLNVAGIETNVLEAVYPQFLTENPYHYFEIWLNALLVRVTNLPAAWCLYLGTYSVLITVVGTGFIAILAQFQLDRRWLPVLGALLLTATGTCWPVVSDIPFVHNGGLMASGLLPVLPKLAPVYLFVLLAMLLLLRRQYVATGMAMAAMPLVFVSTTPVVGLGAATLALGLWLSHQLSIGKALAMVVPILLVCLFIAGFYGLQPEPYQFPGTGRGFTLATIIPRTDEVRLLINIGIGALIVFGIYYGGYLALLLALGAHRLLQIERQHVVLLGWFGSCLVWAALMRAFGSHFLDSFQFFSNIIVPAAATVVAVLLGAALANAPQRRYVVAAAGLLLLAGINGYKLFIDRQGMLETTRYSPAFLRQVGRVLPGLGSRGAYIWANADYENAFMLSPDSYTCGNYVSNFKNNYAFTTLSPLNLENRSTDPRFRRDSVQAEQAVRKSTFYRFYRFEQMAGRVLPLDSAKYQFVVQHGISFICTSRRARLPTTLRPLVRATYTDAYSGEALHVLRAPAKESISVYPMSAEAP</sequence>
<reference evidence="3" key="1">
    <citation type="journal article" date="2019" name="Int. J. Syst. Evol. Microbiol.">
        <title>The Global Catalogue of Microorganisms (GCM) 10K type strain sequencing project: providing services to taxonomists for standard genome sequencing and annotation.</title>
        <authorList>
            <consortium name="The Broad Institute Genomics Platform"/>
            <consortium name="The Broad Institute Genome Sequencing Center for Infectious Disease"/>
            <person name="Wu L."/>
            <person name="Ma J."/>
        </authorList>
    </citation>
    <scope>NUCLEOTIDE SEQUENCE [LARGE SCALE GENOMIC DNA]</scope>
    <source>
        <strain evidence="3">CGMCC 1.14966</strain>
    </source>
</reference>
<feature type="transmembrane region" description="Helical" evidence="1">
    <location>
        <begin position="52"/>
        <end position="70"/>
    </location>
</feature>
<dbReference type="Proteomes" id="UP000637774">
    <property type="component" value="Unassembled WGS sequence"/>
</dbReference>
<keyword evidence="1" id="KW-0812">Transmembrane</keyword>